<dbReference type="SUPFAM" id="SSF101447">
    <property type="entry name" value="Formin homology 2 domain (FH2 domain)"/>
    <property type="match status" value="1"/>
</dbReference>
<feature type="compositionally biased region" description="Acidic residues" evidence="2">
    <location>
        <begin position="20"/>
        <end position="50"/>
    </location>
</feature>
<feature type="region of interest" description="Disordered" evidence="2">
    <location>
        <begin position="740"/>
        <end position="760"/>
    </location>
</feature>
<feature type="compositionally biased region" description="Pro residues" evidence="2">
    <location>
        <begin position="464"/>
        <end position="477"/>
    </location>
</feature>
<feature type="region of interest" description="Disordered" evidence="2">
    <location>
        <begin position="1"/>
        <end position="148"/>
    </location>
</feature>
<dbReference type="Proteomes" id="UP001234989">
    <property type="component" value="Chromosome 7"/>
</dbReference>
<dbReference type="GO" id="GO:0005634">
    <property type="term" value="C:nucleus"/>
    <property type="evidence" value="ECO:0007669"/>
    <property type="project" value="TreeGrafter"/>
</dbReference>
<accession>A0AAF0U4I5</accession>
<evidence type="ECO:0000256" key="1">
    <source>
        <dbReference type="ARBA" id="ARBA00010820"/>
    </source>
</evidence>
<gene>
    <name evidence="5" type="ORF">MTR67_032456</name>
</gene>
<feature type="region of interest" description="Disordered" evidence="2">
    <location>
        <begin position="630"/>
        <end position="665"/>
    </location>
</feature>
<feature type="compositionally biased region" description="Pro residues" evidence="2">
    <location>
        <begin position="499"/>
        <end position="517"/>
    </location>
</feature>
<keyword evidence="6" id="KW-1185">Reference proteome</keyword>
<dbReference type="PANTHER" id="PTHR31662">
    <property type="entry name" value="BNAANNG10740D PROTEIN-RELATED"/>
    <property type="match status" value="1"/>
</dbReference>
<feature type="region of interest" description="Disordered" evidence="2">
    <location>
        <begin position="406"/>
        <end position="477"/>
    </location>
</feature>
<dbReference type="InterPro" id="IPR053932">
    <property type="entry name" value="GeBP-like_DBD"/>
</dbReference>
<comment type="similarity">
    <text evidence="1">Belongs to the GeBP family.</text>
</comment>
<proteinExistence type="inferred from homology"/>
<protein>
    <recommendedName>
        <fullName evidence="4">Glabrous enhancer-binding protein-like DBD domain-containing protein</fullName>
    </recommendedName>
</protein>
<dbReference type="AlphaFoldDB" id="A0AAF0U4I5"/>
<evidence type="ECO:0000256" key="3">
    <source>
        <dbReference type="SAM" id="Phobius"/>
    </source>
</evidence>
<evidence type="ECO:0000259" key="4">
    <source>
        <dbReference type="Pfam" id="PF04504"/>
    </source>
</evidence>
<feature type="compositionally biased region" description="Low complexity" evidence="2">
    <location>
        <begin position="70"/>
        <end position="82"/>
    </location>
</feature>
<feature type="region of interest" description="Disordered" evidence="2">
    <location>
        <begin position="257"/>
        <end position="282"/>
    </location>
</feature>
<dbReference type="GO" id="GO:0006355">
    <property type="term" value="P:regulation of DNA-templated transcription"/>
    <property type="evidence" value="ECO:0007669"/>
    <property type="project" value="InterPro"/>
</dbReference>
<feature type="domain" description="Glabrous enhancer-binding protein-like DBD" evidence="4">
    <location>
        <begin position="148"/>
        <end position="237"/>
    </location>
</feature>
<feature type="compositionally biased region" description="Basic and acidic residues" evidence="2">
    <location>
        <begin position="119"/>
        <end position="142"/>
    </location>
</feature>
<sequence>MAPKTKSRLVDQPPSVSSSEEQEQVEESREEEEQQSGEEEGEEESGEETEEPKTAHPVVKRPITQKLQFSSESGSENRSGSESEAESGHSLPSPSALDFTVKPSVPANAAVPSKPAAKRQQDTQTEKGWKKPKIAEEEEKKSAATPRSLWSDDDQLALLKGIAEYRAVKGMEPSADMSVFHEFIRGKLQVEVSKKQLREKVRRLKKKYLTNVKDGEEPVFMKGLDFLVFEHSKMIWGAPGTSNGVSTNGTAKITVEVKKSSEPKRSAKVSKPKDDEKHKEEEKHVVVKEVVKEDIVKGDQQDFQSKYPHLTASFESMAGMSTMYPNGTSFLKEKMSLIANNKAKVLEKKWKKLEDDEAALMVNRLELIAEHYRLVVDAMRGRGLEIKYHRHPNNQNEFLCAWPMKNQTRPPAREGEVPKKKKKPFLPKKKKALRTRKKPSLPKKCAPVSSLAPSPIPATVQSPTPSPGPAAVPTLAPSPGPATVSPVYAPVPSIEVPTSSPPAVQPPSPVVKPPAKPPKLLTHTNSSKPLPVNPPDKPQNGPNSAGNNQEHRNYLIAAVAGCSVAGIAFLALLIFCVNNKRKETAPNEWETASEFKCRCSSLNVKSASAVNDADPHKSSEADVELSKPDMNANAHAPIPLPPGKSAPPHPGDQGKNDRRKASSSFDQTSQYIEIIDLKKSRNLAILLKVLNVTTEEVYDALEEGKSLSLSLSPPYGGFMNPVRNSILVHFTPVLCENQHHHEAREAQATKPQPKPSENNPSRILTCRLKVEVFRRNLNHALARRAAPVIYFELFFFCWGHPVFPIKTHPVFSGSDNWN</sequence>
<evidence type="ECO:0000313" key="5">
    <source>
        <dbReference type="EMBL" id="WMV39071.1"/>
    </source>
</evidence>
<feature type="region of interest" description="Disordered" evidence="2">
    <location>
        <begin position="496"/>
        <end position="548"/>
    </location>
</feature>
<feature type="compositionally biased region" description="Pro residues" evidence="2">
    <location>
        <begin position="638"/>
        <end position="650"/>
    </location>
</feature>
<dbReference type="Pfam" id="PF04504">
    <property type="entry name" value="GeBP-like_DBD"/>
    <property type="match status" value="1"/>
</dbReference>
<keyword evidence="3" id="KW-1133">Transmembrane helix</keyword>
<feature type="compositionally biased region" description="Basic residues" evidence="2">
    <location>
        <begin position="419"/>
        <end position="441"/>
    </location>
</feature>
<keyword evidence="3" id="KW-0472">Membrane</keyword>
<dbReference type="InterPro" id="IPR007592">
    <property type="entry name" value="GEBP"/>
</dbReference>
<organism evidence="5 6">
    <name type="scientific">Solanum verrucosum</name>
    <dbReference type="NCBI Taxonomy" id="315347"/>
    <lineage>
        <taxon>Eukaryota</taxon>
        <taxon>Viridiplantae</taxon>
        <taxon>Streptophyta</taxon>
        <taxon>Embryophyta</taxon>
        <taxon>Tracheophyta</taxon>
        <taxon>Spermatophyta</taxon>
        <taxon>Magnoliopsida</taxon>
        <taxon>eudicotyledons</taxon>
        <taxon>Gunneridae</taxon>
        <taxon>Pentapetalae</taxon>
        <taxon>asterids</taxon>
        <taxon>lamiids</taxon>
        <taxon>Solanales</taxon>
        <taxon>Solanaceae</taxon>
        <taxon>Solanoideae</taxon>
        <taxon>Solaneae</taxon>
        <taxon>Solanum</taxon>
    </lineage>
</organism>
<dbReference type="PANTHER" id="PTHR31662:SF33">
    <property type="entry name" value="DNA-BINDING STOREKEEPER PROTEIN TRANSCRIPTIONAL REGULATOR-LIKE PROTEIN"/>
    <property type="match status" value="1"/>
</dbReference>
<keyword evidence="3" id="KW-0812">Transmembrane</keyword>
<evidence type="ECO:0000256" key="2">
    <source>
        <dbReference type="SAM" id="MobiDB-lite"/>
    </source>
</evidence>
<evidence type="ECO:0000313" key="6">
    <source>
        <dbReference type="Proteomes" id="UP001234989"/>
    </source>
</evidence>
<feature type="transmembrane region" description="Helical" evidence="3">
    <location>
        <begin position="554"/>
        <end position="577"/>
    </location>
</feature>
<reference evidence="5" key="1">
    <citation type="submission" date="2023-08" db="EMBL/GenBank/DDBJ databases">
        <title>A de novo genome assembly of Solanum verrucosum Schlechtendal, a Mexican diploid species geographically isolated from the other diploid A-genome species in potato relatives.</title>
        <authorList>
            <person name="Hosaka K."/>
        </authorList>
    </citation>
    <scope>NUCLEOTIDE SEQUENCE</scope>
    <source>
        <tissue evidence="5">Young leaves</tissue>
    </source>
</reference>
<dbReference type="Gene3D" id="1.20.58.630">
    <property type="match status" value="1"/>
</dbReference>
<dbReference type="EMBL" id="CP133618">
    <property type="protein sequence ID" value="WMV39071.1"/>
    <property type="molecule type" value="Genomic_DNA"/>
</dbReference>
<name>A0AAF0U4I5_SOLVR</name>